<dbReference type="KEGG" id="tgr:Tgr7_2056"/>
<evidence type="ECO:0000313" key="6">
    <source>
        <dbReference type="EMBL" id="ACL73136.1"/>
    </source>
</evidence>
<evidence type="ECO:0000259" key="5">
    <source>
        <dbReference type="PROSITE" id="PS50076"/>
    </source>
</evidence>
<dbReference type="GO" id="GO:0051259">
    <property type="term" value="P:protein complex oligomerization"/>
    <property type="evidence" value="ECO:0007669"/>
    <property type="project" value="InterPro"/>
</dbReference>
<proteinExistence type="inferred from homology"/>
<evidence type="ECO:0000313" key="7">
    <source>
        <dbReference type="Proteomes" id="UP000002383"/>
    </source>
</evidence>
<dbReference type="HAMAP" id="MF_00682">
    <property type="entry name" value="HscB"/>
    <property type="match status" value="1"/>
</dbReference>
<dbReference type="InterPro" id="IPR036869">
    <property type="entry name" value="J_dom_sf"/>
</dbReference>
<gene>
    <name evidence="4" type="primary">hscB</name>
    <name evidence="6" type="ordered locus">Tgr7_2056</name>
</gene>
<dbReference type="Gene3D" id="1.20.1280.20">
    <property type="entry name" value="HscB, C-terminal domain"/>
    <property type="match status" value="1"/>
</dbReference>
<dbReference type="PANTHER" id="PTHR14021">
    <property type="entry name" value="IRON-SULFUR CLUSTER CO-CHAPERONE PROTEIN HSCB"/>
    <property type="match status" value="1"/>
</dbReference>
<dbReference type="InterPro" id="IPR001623">
    <property type="entry name" value="DnaJ_domain"/>
</dbReference>
<dbReference type="SMART" id="SM00271">
    <property type="entry name" value="DnaJ"/>
    <property type="match status" value="1"/>
</dbReference>
<name>B8GTP2_THISH</name>
<dbReference type="NCBIfam" id="TIGR00714">
    <property type="entry name" value="hscB"/>
    <property type="match status" value="1"/>
</dbReference>
<dbReference type="GO" id="GO:0006457">
    <property type="term" value="P:protein folding"/>
    <property type="evidence" value="ECO:0007669"/>
    <property type="project" value="UniProtKB-UniRule"/>
</dbReference>
<evidence type="ECO:0000256" key="1">
    <source>
        <dbReference type="ARBA" id="ARBA00010476"/>
    </source>
</evidence>
<feature type="domain" description="J" evidence="5">
    <location>
        <begin position="11"/>
        <end position="83"/>
    </location>
</feature>
<comment type="similarity">
    <text evidence="1 4">Belongs to the HscB family.</text>
</comment>
<dbReference type="GO" id="GO:0001671">
    <property type="term" value="F:ATPase activator activity"/>
    <property type="evidence" value="ECO:0007669"/>
    <property type="project" value="InterPro"/>
</dbReference>
<dbReference type="InterPro" id="IPR004640">
    <property type="entry name" value="HscB"/>
</dbReference>
<comment type="subunit">
    <text evidence="4">Interacts with HscA and stimulates its ATPase activity.</text>
</comment>
<dbReference type="GO" id="GO:0044571">
    <property type="term" value="P:[2Fe-2S] cluster assembly"/>
    <property type="evidence" value="ECO:0007669"/>
    <property type="project" value="InterPro"/>
</dbReference>
<dbReference type="SUPFAM" id="SSF47144">
    <property type="entry name" value="HSC20 (HSCB), C-terminal oligomerisation domain"/>
    <property type="match status" value="1"/>
</dbReference>
<accession>B8GTP2</accession>
<dbReference type="GO" id="GO:0051087">
    <property type="term" value="F:protein-folding chaperone binding"/>
    <property type="evidence" value="ECO:0007669"/>
    <property type="project" value="InterPro"/>
</dbReference>
<dbReference type="InterPro" id="IPR009073">
    <property type="entry name" value="HscB_oligo_C"/>
</dbReference>
<dbReference type="AlphaFoldDB" id="B8GTP2"/>
<comment type="function">
    <text evidence="3 4">Co-chaperone involved in the maturation of iron-sulfur cluster-containing proteins. Seems to help targeting proteins to be folded toward HscA.</text>
</comment>
<sequence>MIPVNLDFSQNHFELMGLPVGFALDRAALEDAYRRLQGQLHPDRFAQSGDQERRLAVQGAAWVNEAYATLKDDTRRARYLLTLQGVEFNDERDTASDPVFLMEQMELREALEEAPEAADPLGRLDALSGDIAARRKALSAQFAEALDADRVDEAKTLVLKMRFYDKLRDEARRTAERLEDELL</sequence>
<dbReference type="PROSITE" id="PS50076">
    <property type="entry name" value="DNAJ_2"/>
    <property type="match status" value="1"/>
</dbReference>
<protein>
    <recommendedName>
        <fullName evidence="4">Co-chaperone protein HscB homolog</fullName>
    </recommendedName>
</protein>
<dbReference type="EMBL" id="CP001339">
    <property type="protein sequence ID" value="ACL73136.1"/>
    <property type="molecule type" value="Genomic_DNA"/>
</dbReference>
<organism evidence="6 7">
    <name type="scientific">Thioalkalivibrio sulfidiphilus (strain HL-EbGR7)</name>
    <dbReference type="NCBI Taxonomy" id="396588"/>
    <lineage>
        <taxon>Bacteria</taxon>
        <taxon>Pseudomonadati</taxon>
        <taxon>Pseudomonadota</taxon>
        <taxon>Gammaproteobacteria</taxon>
        <taxon>Chromatiales</taxon>
        <taxon>Ectothiorhodospiraceae</taxon>
        <taxon>Thioalkalivibrio</taxon>
    </lineage>
</organism>
<dbReference type="SUPFAM" id="SSF46565">
    <property type="entry name" value="Chaperone J-domain"/>
    <property type="match status" value="1"/>
</dbReference>
<dbReference type="Gene3D" id="1.10.287.110">
    <property type="entry name" value="DnaJ domain"/>
    <property type="match status" value="1"/>
</dbReference>
<dbReference type="Pfam" id="PF00226">
    <property type="entry name" value="DnaJ"/>
    <property type="match status" value="1"/>
</dbReference>
<dbReference type="OrthoDB" id="287587at2"/>
<dbReference type="Proteomes" id="UP000002383">
    <property type="component" value="Chromosome"/>
</dbReference>
<dbReference type="PANTHER" id="PTHR14021:SF15">
    <property type="entry name" value="IRON-SULFUR CLUSTER CO-CHAPERONE PROTEIN HSCB"/>
    <property type="match status" value="1"/>
</dbReference>
<dbReference type="HOGENOM" id="CLU_068529_2_0_6"/>
<dbReference type="CDD" id="cd06257">
    <property type="entry name" value="DnaJ"/>
    <property type="match status" value="1"/>
</dbReference>
<dbReference type="GO" id="GO:1990230">
    <property type="term" value="C:iron-sulfur cluster transfer complex"/>
    <property type="evidence" value="ECO:0007669"/>
    <property type="project" value="TreeGrafter"/>
</dbReference>
<keyword evidence="7" id="KW-1185">Reference proteome</keyword>
<evidence type="ECO:0000256" key="3">
    <source>
        <dbReference type="ARBA" id="ARBA00025596"/>
    </source>
</evidence>
<reference evidence="6 7" key="1">
    <citation type="journal article" date="2011" name="Stand. Genomic Sci.">
        <title>Complete genome sequence of 'Thioalkalivibrio sulfidophilus' HL-EbGr7.</title>
        <authorList>
            <person name="Muyzer G."/>
            <person name="Sorokin D.Y."/>
            <person name="Mavromatis K."/>
            <person name="Lapidus A."/>
            <person name="Clum A."/>
            <person name="Ivanova N."/>
            <person name="Pati A."/>
            <person name="d'Haeseleer P."/>
            <person name="Woyke T."/>
            <person name="Kyrpides N.C."/>
        </authorList>
    </citation>
    <scope>NUCLEOTIDE SEQUENCE [LARGE SCALE GENOMIC DNA]</scope>
    <source>
        <strain evidence="6 7">HL-EbGR7</strain>
    </source>
</reference>
<dbReference type="Pfam" id="PF07743">
    <property type="entry name" value="HSCB_C"/>
    <property type="match status" value="1"/>
</dbReference>
<dbReference type="STRING" id="396588.Tgr7_2056"/>
<evidence type="ECO:0000256" key="2">
    <source>
        <dbReference type="ARBA" id="ARBA00023186"/>
    </source>
</evidence>
<dbReference type="eggNOG" id="COG1076">
    <property type="taxonomic scope" value="Bacteria"/>
</dbReference>
<evidence type="ECO:0000256" key="4">
    <source>
        <dbReference type="HAMAP-Rule" id="MF_00682"/>
    </source>
</evidence>
<keyword evidence="2 4" id="KW-0143">Chaperone</keyword>
<dbReference type="InterPro" id="IPR036386">
    <property type="entry name" value="HscB_C_sf"/>
</dbReference>